<accession>A0ABV8D8Z6</accession>
<organism evidence="3 4">
    <name type="scientific">Acidovorax facilis</name>
    <dbReference type="NCBI Taxonomy" id="12917"/>
    <lineage>
        <taxon>Bacteria</taxon>
        <taxon>Pseudomonadati</taxon>
        <taxon>Pseudomonadota</taxon>
        <taxon>Betaproteobacteria</taxon>
        <taxon>Burkholderiales</taxon>
        <taxon>Comamonadaceae</taxon>
        <taxon>Acidovorax</taxon>
    </lineage>
</organism>
<feature type="domain" description="AMP-dependent synthetase/ligase" evidence="1">
    <location>
        <begin position="508"/>
        <end position="665"/>
    </location>
</feature>
<evidence type="ECO:0000313" key="3">
    <source>
        <dbReference type="EMBL" id="MFC3934850.1"/>
    </source>
</evidence>
<reference evidence="4" key="1">
    <citation type="journal article" date="2019" name="Int. J. Syst. Evol. Microbiol.">
        <title>The Global Catalogue of Microorganisms (GCM) 10K type strain sequencing project: providing services to taxonomists for standard genome sequencing and annotation.</title>
        <authorList>
            <consortium name="The Broad Institute Genomics Platform"/>
            <consortium name="The Broad Institute Genome Sequencing Center for Infectious Disease"/>
            <person name="Wu L."/>
            <person name="Ma J."/>
        </authorList>
    </citation>
    <scope>NUCLEOTIDE SEQUENCE [LARGE SCALE GENOMIC DNA]</scope>
    <source>
        <strain evidence="4">CCUG 2113</strain>
    </source>
</reference>
<keyword evidence="4" id="KW-1185">Reference proteome</keyword>
<protein>
    <submittedName>
        <fullName evidence="3">Condensation domain-containing protein</fullName>
    </submittedName>
</protein>
<dbReference type="Gene3D" id="3.30.559.30">
    <property type="entry name" value="Nonribosomal peptide synthetase, condensation domain"/>
    <property type="match status" value="1"/>
</dbReference>
<evidence type="ECO:0000259" key="2">
    <source>
        <dbReference type="Pfam" id="PF00668"/>
    </source>
</evidence>
<sequence length="667" mass="73578">MSKNDLDSRRARLSSVQRAELQRRLSGAGSAQTSEVSIPSCRRSERIPLSYAQRSLWLTWRLDPTSPAYNMAGGLSLKGSLDTRALGDALDGLVRRHEILRTAYPAGDDGEPFQHILDAATVGLRHFDLTSVPRDAVRDEVRRLLGLFAEESFSLEEEVPFRAALYRLSDDEHFLGLSLHHIAGDGWSIGILIEELFSLYEALKTKSPPQLPPMPIQFADYAVWQREWFDAGERDRQMDYWRSRLGTEHPVIELPLKQPRGAVVQPREARHVFQLSREISDRLRDLGRSRGGSLYMVMLSLLKLTLYRFSGAHDLRVGAPVANRQKAETHGLIGYLLNLLVLRTRMHPTQSFADLLDEVRKTVLDAQAHQDLPFDLLVEALQAERAAGIHPLFQVKCTQQEDVSRTRSLADLDVGIEPISSGRVHFDLSLDFTDQETGIRCVLIYADALFDEAVIRGIATALEEFAEQVVLFPGRAIAELSLPARSSGGGSGPSCTFEANDVLQMWARAVVRNATEVAVRDEIMALSYAALDQHSDRLAQTLIERGVGCDDRVGLFAERSCEFVVGVLAVLKAGGAYVPLDPAFPAERLAYQVRDSGAVLMLSSGEQGWNPGIPVLQLDLAEPPVQVAPLPVPPTHPAQAAYVIYTSGSTGQPKGVVISRGALANYV</sequence>
<dbReference type="SUPFAM" id="SSF56801">
    <property type="entry name" value="Acetyl-CoA synthetase-like"/>
    <property type="match status" value="1"/>
</dbReference>
<gene>
    <name evidence="3" type="ORF">ACFOW3_09440</name>
</gene>
<dbReference type="Pfam" id="PF00501">
    <property type="entry name" value="AMP-binding"/>
    <property type="match status" value="1"/>
</dbReference>
<feature type="non-terminal residue" evidence="3">
    <location>
        <position position="667"/>
    </location>
</feature>
<dbReference type="PANTHER" id="PTHR45527:SF1">
    <property type="entry name" value="FATTY ACID SYNTHASE"/>
    <property type="match status" value="1"/>
</dbReference>
<evidence type="ECO:0000313" key="4">
    <source>
        <dbReference type="Proteomes" id="UP001595693"/>
    </source>
</evidence>
<dbReference type="InterPro" id="IPR020845">
    <property type="entry name" value="AMP-binding_CS"/>
</dbReference>
<feature type="domain" description="Condensation" evidence="2">
    <location>
        <begin position="45"/>
        <end position="483"/>
    </location>
</feature>
<dbReference type="Proteomes" id="UP001595693">
    <property type="component" value="Unassembled WGS sequence"/>
</dbReference>
<dbReference type="Gene3D" id="3.40.50.980">
    <property type="match status" value="2"/>
</dbReference>
<proteinExistence type="predicted"/>
<dbReference type="RefSeq" id="WP_377807213.1">
    <property type="nucleotide sequence ID" value="NZ_JBHSAJ010000026.1"/>
</dbReference>
<dbReference type="PROSITE" id="PS00455">
    <property type="entry name" value="AMP_BINDING"/>
    <property type="match status" value="1"/>
</dbReference>
<dbReference type="InterPro" id="IPR001242">
    <property type="entry name" value="Condensation_dom"/>
</dbReference>
<dbReference type="Pfam" id="PF00668">
    <property type="entry name" value="Condensation"/>
    <property type="match status" value="1"/>
</dbReference>
<dbReference type="CDD" id="cd19531">
    <property type="entry name" value="LCL_NRPS-like"/>
    <property type="match status" value="1"/>
</dbReference>
<dbReference type="InterPro" id="IPR023213">
    <property type="entry name" value="CAT-like_dom_sf"/>
</dbReference>
<name>A0ABV8D8Z6_9BURK</name>
<dbReference type="InterPro" id="IPR000873">
    <property type="entry name" value="AMP-dep_synth/lig_dom"/>
</dbReference>
<dbReference type="PANTHER" id="PTHR45527">
    <property type="entry name" value="NONRIBOSOMAL PEPTIDE SYNTHETASE"/>
    <property type="match status" value="1"/>
</dbReference>
<dbReference type="SUPFAM" id="SSF52777">
    <property type="entry name" value="CoA-dependent acyltransferases"/>
    <property type="match status" value="2"/>
</dbReference>
<dbReference type="Gene3D" id="3.30.559.10">
    <property type="entry name" value="Chloramphenicol acetyltransferase-like domain"/>
    <property type="match status" value="1"/>
</dbReference>
<evidence type="ECO:0000259" key="1">
    <source>
        <dbReference type="Pfam" id="PF00501"/>
    </source>
</evidence>
<dbReference type="EMBL" id="JBHSAJ010000026">
    <property type="protein sequence ID" value="MFC3934850.1"/>
    <property type="molecule type" value="Genomic_DNA"/>
</dbReference>
<comment type="caution">
    <text evidence="3">The sequence shown here is derived from an EMBL/GenBank/DDBJ whole genome shotgun (WGS) entry which is preliminary data.</text>
</comment>